<accession>A0A0A8K201</accession>
<evidence type="ECO:0000313" key="3">
    <source>
        <dbReference type="Proteomes" id="UP000031643"/>
    </source>
</evidence>
<dbReference type="EMBL" id="AP014648">
    <property type="protein sequence ID" value="BAQ16920.1"/>
    <property type="molecule type" value="Genomic_DNA"/>
</dbReference>
<evidence type="ECO:0000256" key="1">
    <source>
        <dbReference type="SAM" id="MobiDB-lite"/>
    </source>
</evidence>
<dbReference type="HOGENOM" id="CLU_2288188_0_0_5"/>
<dbReference type="RefSeq" id="WP_045366086.1">
    <property type="nucleotide sequence ID" value="NZ_AP014648.1"/>
</dbReference>
<keyword evidence="3" id="KW-1185">Reference proteome</keyword>
<feature type="region of interest" description="Disordered" evidence="1">
    <location>
        <begin position="1"/>
        <end position="23"/>
    </location>
</feature>
<dbReference type="STRING" id="1384459.GL4_1464"/>
<evidence type="ECO:0000313" key="2">
    <source>
        <dbReference type="EMBL" id="BAQ16920.1"/>
    </source>
</evidence>
<dbReference type="KEGG" id="mcg:GL4_1464"/>
<sequence>MPDHKPDTAKLTEQANRGAQASAIINHPLFNEAFEKMEARILEGWKESAAEDHEGRHNAYLMQRLLANLKEQFEHCVRTGDAASKQLLQIEKETKDKEKQS</sequence>
<protein>
    <submittedName>
        <fullName evidence="2">Uncharacterized protein</fullName>
    </submittedName>
</protein>
<dbReference type="Proteomes" id="UP000031643">
    <property type="component" value="Chromosome"/>
</dbReference>
<proteinExistence type="predicted"/>
<gene>
    <name evidence="2" type="ORF">GL4_1464</name>
</gene>
<name>A0A0A8K201_9HYPH</name>
<reference evidence="2 3" key="1">
    <citation type="submission" date="2014-09" db="EMBL/GenBank/DDBJ databases">
        <title>Genome sequencing of Methyloceanibacter caenitepidi Gela4.</title>
        <authorList>
            <person name="Takeuchi M."/>
            <person name="Susumu S."/>
            <person name="Kamagata Y."/>
            <person name="Oshima K."/>
            <person name="Hattori M."/>
            <person name="Iwasaki W."/>
        </authorList>
    </citation>
    <scope>NUCLEOTIDE SEQUENCE [LARGE SCALE GENOMIC DNA]</scope>
    <source>
        <strain evidence="2 3">Gela4</strain>
    </source>
</reference>
<dbReference type="AlphaFoldDB" id="A0A0A8K201"/>
<feature type="compositionally biased region" description="Basic and acidic residues" evidence="1">
    <location>
        <begin position="1"/>
        <end position="10"/>
    </location>
</feature>
<organism evidence="2 3">
    <name type="scientific">Methyloceanibacter caenitepidi</name>
    <dbReference type="NCBI Taxonomy" id="1384459"/>
    <lineage>
        <taxon>Bacteria</taxon>
        <taxon>Pseudomonadati</taxon>
        <taxon>Pseudomonadota</taxon>
        <taxon>Alphaproteobacteria</taxon>
        <taxon>Hyphomicrobiales</taxon>
        <taxon>Hyphomicrobiaceae</taxon>
        <taxon>Methyloceanibacter</taxon>
    </lineage>
</organism>